<dbReference type="STRING" id="8154.ENSACLP00000017033"/>
<dbReference type="InterPro" id="IPR003961">
    <property type="entry name" value="FN3_dom"/>
</dbReference>
<dbReference type="InterPro" id="IPR050525">
    <property type="entry name" value="ECM_Assembly_Org"/>
</dbReference>
<sequence length="683" mass="75201">MKNRLSLAVVAALMALLLSSSQAQEIDTQCNTTAKADIVLLLDGSWSIGQINFQTIRNFIAHMVSVFNIGPDSVQIGLTQYSNKPKTEWNLNAHPTKESLLRAVAALPYRGGNTLTGMALNYILKNSFKPKVGLRPDSHKIGVLITDGKSQDEVILASQNLRDSGIELYAIGVKNADENELRSIASDPDDIHIYNVKDFQFLVDIVNELSVNLCNSVKGSGSADGKRLRVSDETEKTMRVTWTPALGKLLNYRLKYVPHNGGKEVVQKIPAKATCTIMKNLKPATTYNITVLPIYKRSEGKAKQGVGTTLSPYKSPWNLLTSEPTRTSFRVSWDPAPGDVSGYKVTFHSRNNIDLKELFIGPDVNTIVVEKLSLKCAGDEKPTLTDEPKSPPLDPSVSADTQCKTTAKADIMLLVDGSWSIGRKNFKTIRNFIARLVSVFDIGPDRVQIGLAQYSGDPKTEWHLNTHHTKESLLNAVANLPYKGGNTMTGMALNHILQYNFKPNVGLRPDSHKISILITDGKSQDEVIVISQNLRDSGIELYAIGVKNADEYELRSIASDPDDIHMYNVYDFQFLVDITDELSVNLCNSVKGSEAPTNLVTSEVTQSSFRATWTPPNGTVEKYDVTYMMTAGERIEKLQVNGSVSTVVLENLNPLTEYVISVYAVVGKQSSEPLRGTETTRDG</sequence>
<evidence type="ECO:0000259" key="10">
    <source>
        <dbReference type="PROSITE" id="PS50853"/>
    </source>
</evidence>
<organism evidence="11 12">
    <name type="scientific">Astatotilapia calliptera</name>
    <name type="common">Eastern happy</name>
    <name type="synonym">Chromis callipterus</name>
    <dbReference type="NCBI Taxonomy" id="8154"/>
    <lineage>
        <taxon>Eukaryota</taxon>
        <taxon>Metazoa</taxon>
        <taxon>Chordata</taxon>
        <taxon>Craniata</taxon>
        <taxon>Vertebrata</taxon>
        <taxon>Euteleostomi</taxon>
        <taxon>Actinopterygii</taxon>
        <taxon>Neopterygii</taxon>
        <taxon>Teleostei</taxon>
        <taxon>Neoteleostei</taxon>
        <taxon>Acanthomorphata</taxon>
        <taxon>Ovalentaria</taxon>
        <taxon>Cichlomorphae</taxon>
        <taxon>Cichliformes</taxon>
        <taxon>Cichlidae</taxon>
        <taxon>African cichlids</taxon>
        <taxon>Pseudocrenilabrinae</taxon>
        <taxon>Haplochromini</taxon>
        <taxon>Astatotilapia</taxon>
    </lineage>
</organism>
<feature type="domain" description="Fibronectin type-III" evidence="10">
    <location>
        <begin position="595"/>
        <end position="683"/>
    </location>
</feature>
<evidence type="ECO:0008006" key="13">
    <source>
        <dbReference type="Google" id="ProtNLM"/>
    </source>
</evidence>
<dbReference type="AlphaFoldDB" id="A0A3P8PJ85"/>
<evidence type="ECO:0000256" key="5">
    <source>
        <dbReference type="ARBA" id="ARBA00023119"/>
    </source>
</evidence>
<evidence type="ECO:0000256" key="2">
    <source>
        <dbReference type="ARBA" id="ARBA00022525"/>
    </source>
</evidence>
<reference evidence="11" key="3">
    <citation type="submission" date="2025-08" db="UniProtKB">
        <authorList>
            <consortium name="Ensembl"/>
        </authorList>
    </citation>
    <scope>IDENTIFICATION</scope>
</reference>
<dbReference type="Pfam" id="PF00041">
    <property type="entry name" value="fn3"/>
    <property type="match status" value="2"/>
</dbReference>
<keyword evidence="6" id="KW-0325">Glycoprotein</keyword>
<dbReference type="GeneID" id="113007127"/>
<evidence type="ECO:0000259" key="9">
    <source>
        <dbReference type="PROSITE" id="PS50234"/>
    </source>
</evidence>
<proteinExistence type="predicted"/>
<evidence type="ECO:0000256" key="6">
    <source>
        <dbReference type="ARBA" id="ARBA00023180"/>
    </source>
</evidence>
<feature type="chain" id="PRO_5044190488" description="Collagen, type XII, alpha 1b" evidence="8">
    <location>
        <begin position="24"/>
        <end position="683"/>
    </location>
</feature>
<feature type="domain" description="VWFA" evidence="9">
    <location>
        <begin position="410"/>
        <end position="582"/>
    </location>
</feature>
<dbReference type="PANTHER" id="PTHR24020">
    <property type="entry name" value="COLLAGEN ALPHA"/>
    <property type="match status" value="1"/>
</dbReference>
<name>A0A3P8PJ85_ASTCA</name>
<dbReference type="PANTHER" id="PTHR24020:SF17">
    <property type="entry name" value="COLLAGEN ALPHA-1(XII) CHAIN"/>
    <property type="match status" value="1"/>
</dbReference>
<reference evidence="12" key="2">
    <citation type="submission" date="2023-03" db="EMBL/GenBank/DDBJ databases">
        <authorList>
            <consortium name="Wellcome Sanger Institute Data Sharing"/>
        </authorList>
    </citation>
    <scope>NUCLEOTIDE SEQUENCE [LARGE SCALE GENOMIC DNA]</scope>
</reference>
<evidence type="ECO:0000313" key="11">
    <source>
        <dbReference type="Ensembl" id="ENSACLP00000017033.2"/>
    </source>
</evidence>
<dbReference type="RefSeq" id="XP_025999346.1">
    <property type="nucleotide sequence ID" value="XM_026143561.1"/>
</dbReference>
<keyword evidence="8" id="KW-0732">Signal</keyword>
<dbReference type="CDD" id="cd01482">
    <property type="entry name" value="vWA_collagen_alphaI-XII-like"/>
    <property type="match status" value="2"/>
</dbReference>
<dbReference type="Ensembl" id="ENSACLT00000017446.2">
    <property type="protein sequence ID" value="ENSACLP00000017033.2"/>
    <property type="gene ID" value="ENSACLG00000011612.2"/>
</dbReference>
<dbReference type="CDD" id="cd00063">
    <property type="entry name" value="FN3"/>
    <property type="match status" value="3"/>
</dbReference>
<dbReference type="InterPro" id="IPR002035">
    <property type="entry name" value="VWF_A"/>
</dbReference>
<keyword evidence="12" id="KW-1185">Reference proteome</keyword>
<dbReference type="GeneTree" id="ENSGT00940000154923"/>
<evidence type="ECO:0000313" key="12">
    <source>
        <dbReference type="Proteomes" id="UP000265100"/>
    </source>
</evidence>
<dbReference type="GO" id="GO:0005581">
    <property type="term" value="C:collagen trimer"/>
    <property type="evidence" value="ECO:0007669"/>
    <property type="project" value="UniProtKB-KW"/>
</dbReference>
<dbReference type="GO" id="GO:0035987">
    <property type="term" value="P:endodermal cell differentiation"/>
    <property type="evidence" value="ECO:0007669"/>
    <property type="project" value="TreeGrafter"/>
</dbReference>
<dbReference type="Proteomes" id="UP000265100">
    <property type="component" value="Chromosome 15"/>
</dbReference>
<feature type="signal peptide" evidence="8">
    <location>
        <begin position="1"/>
        <end position="23"/>
    </location>
</feature>
<evidence type="ECO:0000256" key="7">
    <source>
        <dbReference type="SAM" id="MobiDB-lite"/>
    </source>
</evidence>
<dbReference type="GO" id="GO:0005615">
    <property type="term" value="C:extracellular space"/>
    <property type="evidence" value="ECO:0007669"/>
    <property type="project" value="TreeGrafter"/>
</dbReference>
<dbReference type="Pfam" id="PF00092">
    <property type="entry name" value="VWA"/>
    <property type="match status" value="2"/>
</dbReference>
<dbReference type="Gene3D" id="2.60.40.10">
    <property type="entry name" value="Immunoglobulins"/>
    <property type="match status" value="3"/>
</dbReference>
<keyword evidence="2" id="KW-0964">Secreted</keyword>
<reference evidence="11" key="4">
    <citation type="submission" date="2025-09" db="UniProtKB">
        <authorList>
            <consortium name="Ensembl"/>
        </authorList>
    </citation>
    <scope>IDENTIFICATION</scope>
</reference>
<evidence type="ECO:0000256" key="8">
    <source>
        <dbReference type="SAM" id="SignalP"/>
    </source>
</evidence>
<dbReference type="Bgee" id="ENSACLG00000011551">
    <property type="expression patterns" value="Expressed in anal fin and 1 other cell type or tissue"/>
</dbReference>
<protein>
    <recommendedName>
        <fullName evidence="13">Collagen, type XII, alpha 1b</fullName>
    </recommendedName>
</protein>
<feature type="region of interest" description="Disordered" evidence="7">
    <location>
        <begin position="379"/>
        <end position="400"/>
    </location>
</feature>
<dbReference type="SUPFAM" id="SSF49265">
    <property type="entry name" value="Fibronectin type III"/>
    <property type="match status" value="3"/>
</dbReference>
<comment type="subcellular location">
    <subcellularLocation>
        <location evidence="1">Secreted</location>
        <location evidence="1">Extracellular space</location>
        <location evidence="1">Extracellular matrix</location>
    </subcellularLocation>
</comment>
<keyword evidence="5" id="KW-0176">Collagen</keyword>
<feature type="domain" description="Fibronectin type-III" evidence="10">
    <location>
        <begin position="224"/>
        <end position="313"/>
    </location>
</feature>
<dbReference type="Gene3D" id="3.40.50.410">
    <property type="entry name" value="von Willebrand factor, type A domain"/>
    <property type="match status" value="2"/>
</dbReference>
<dbReference type="InterPro" id="IPR013783">
    <property type="entry name" value="Ig-like_fold"/>
</dbReference>
<feature type="compositionally biased region" description="Basic and acidic residues" evidence="7">
    <location>
        <begin position="379"/>
        <end position="389"/>
    </location>
</feature>
<dbReference type="FunFam" id="3.40.50.410:FF:000001">
    <property type="entry name" value="Collagen, type XII, alpha 1"/>
    <property type="match status" value="2"/>
</dbReference>
<dbReference type="PRINTS" id="PR00453">
    <property type="entry name" value="VWFADOMAIN"/>
</dbReference>
<dbReference type="FunFam" id="2.60.40.10:FF:000234">
    <property type="entry name" value="Collagen, type XII, alpha 1"/>
    <property type="match status" value="1"/>
</dbReference>
<dbReference type="PROSITE" id="PS50234">
    <property type="entry name" value="VWFA"/>
    <property type="match status" value="2"/>
</dbReference>
<dbReference type="SUPFAM" id="SSF53300">
    <property type="entry name" value="vWA-like"/>
    <property type="match status" value="2"/>
</dbReference>
<dbReference type="SMART" id="SM00060">
    <property type="entry name" value="FN3"/>
    <property type="match status" value="2"/>
</dbReference>
<reference evidence="11 12" key="1">
    <citation type="submission" date="2018-05" db="EMBL/GenBank/DDBJ databases">
        <authorList>
            <person name="Datahose"/>
        </authorList>
    </citation>
    <scope>NUCLEOTIDE SEQUENCE</scope>
</reference>
<evidence type="ECO:0000256" key="4">
    <source>
        <dbReference type="ARBA" id="ARBA00022737"/>
    </source>
</evidence>
<dbReference type="SMART" id="SM00327">
    <property type="entry name" value="VWA"/>
    <property type="match status" value="2"/>
</dbReference>
<keyword evidence="3" id="KW-0272">Extracellular matrix</keyword>
<feature type="domain" description="VWFA" evidence="9">
    <location>
        <begin position="37"/>
        <end position="209"/>
    </location>
</feature>
<dbReference type="FunFam" id="2.60.40.10:FF:000121">
    <property type="entry name" value="Collagen type XII alpha 1 chain"/>
    <property type="match status" value="1"/>
</dbReference>
<accession>A0A3P8PJ85</accession>
<keyword evidence="4" id="KW-0677">Repeat</keyword>
<dbReference type="OMA" id="DAQCNTT"/>
<dbReference type="InterPro" id="IPR036465">
    <property type="entry name" value="vWFA_dom_sf"/>
</dbReference>
<dbReference type="InterPro" id="IPR036116">
    <property type="entry name" value="FN3_sf"/>
</dbReference>
<evidence type="ECO:0000256" key="3">
    <source>
        <dbReference type="ARBA" id="ARBA00022530"/>
    </source>
</evidence>
<evidence type="ECO:0000256" key="1">
    <source>
        <dbReference type="ARBA" id="ARBA00004498"/>
    </source>
</evidence>
<dbReference type="PROSITE" id="PS50853">
    <property type="entry name" value="FN3"/>
    <property type="match status" value="2"/>
</dbReference>